<evidence type="ECO:0008006" key="2">
    <source>
        <dbReference type="Google" id="ProtNLM"/>
    </source>
</evidence>
<dbReference type="Gene3D" id="3.40.50.150">
    <property type="entry name" value="Vaccinia Virus protein VP39"/>
    <property type="match status" value="1"/>
</dbReference>
<protein>
    <recommendedName>
        <fullName evidence="2">Methyltransferase domain-containing protein</fullName>
    </recommendedName>
</protein>
<dbReference type="AlphaFoldDB" id="A0A0F9A0I7"/>
<dbReference type="Pfam" id="PF13578">
    <property type="entry name" value="Methyltransf_24"/>
    <property type="match status" value="1"/>
</dbReference>
<sequence length="173" mass="19171">MNDEIEQVKRLASEIDGWLSDAEGELLYTLAKNVPKGQAIVEIGSWKGRSTVWLAKGAEAGHKNKVFAIDPHRGSRSHVSEGEEDTYPKFLVNLSKAGVKNRVVPLVMTSSQAAQYWQGSVGLIWIDGCHEYEDVKHDFLVWKQHLSFGTVVALHDCDKPGPAQVAQEYLVNA</sequence>
<organism evidence="1">
    <name type="scientific">marine sediment metagenome</name>
    <dbReference type="NCBI Taxonomy" id="412755"/>
    <lineage>
        <taxon>unclassified sequences</taxon>
        <taxon>metagenomes</taxon>
        <taxon>ecological metagenomes</taxon>
    </lineage>
</organism>
<accession>A0A0F9A0I7</accession>
<comment type="caution">
    <text evidence="1">The sequence shown here is derived from an EMBL/GenBank/DDBJ whole genome shotgun (WGS) entry which is preliminary data.</text>
</comment>
<dbReference type="InterPro" id="IPR029063">
    <property type="entry name" value="SAM-dependent_MTases_sf"/>
</dbReference>
<gene>
    <name evidence="1" type="ORF">LCGC14_2629600</name>
</gene>
<dbReference type="EMBL" id="LAZR01045068">
    <property type="protein sequence ID" value="KKK99752.1"/>
    <property type="molecule type" value="Genomic_DNA"/>
</dbReference>
<name>A0A0F9A0I7_9ZZZZ</name>
<evidence type="ECO:0000313" key="1">
    <source>
        <dbReference type="EMBL" id="KKK99752.1"/>
    </source>
</evidence>
<reference evidence="1" key="1">
    <citation type="journal article" date="2015" name="Nature">
        <title>Complex archaea that bridge the gap between prokaryotes and eukaryotes.</title>
        <authorList>
            <person name="Spang A."/>
            <person name="Saw J.H."/>
            <person name="Jorgensen S.L."/>
            <person name="Zaremba-Niedzwiedzka K."/>
            <person name="Martijn J."/>
            <person name="Lind A.E."/>
            <person name="van Eijk R."/>
            <person name="Schleper C."/>
            <person name="Guy L."/>
            <person name="Ettema T.J."/>
        </authorList>
    </citation>
    <scope>NUCLEOTIDE SEQUENCE</scope>
</reference>
<proteinExistence type="predicted"/>
<dbReference type="SUPFAM" id="SSF53335">
    <property type="entry name" value="S-adenosyl-L-methionine-dependent methyltransferases"/>
    <property type="match status" value="1"/>
</dbReference>
<feature type="non-terminal residue" evidence="1">
    <location>
        <position position="173"/>
    </location>
</feature>